<feature type="non-terminal residue" evidence="1">
    <location>
        <position position="207"/>
    </location>
</feature>
<keyword evidence="2" id="KW-1185">Reference proteome</keyword>
<reference evidence="1" key="1">
    <citation type="submission" date="2018-05" db="EMBL/GenBank/DDBJ databases">
        <title>Draft genome of Mucuna pruriens seed.</title>
        <authorList>
            <person name="Nnadi N.E."/>
            <person name="Vos R."/>
            <person name="Hasami M.H."/>
            <person name="Devisetty U.K."/>
            <person name="Aguiy J.C."/>
        </authorList>
    </citation>
    <scope>NUCLEOTIDE SEQUENCE [LARGE SCALE GENOMIC DNA]</scope>
    <source>
        <strain evidence="1">JCA_2017</strain>
    </source>
</reference>
<dbReference type="PANTHER" id="PTHR32108:SF9">
    <property type="entry name" value="REVERSE TRANSCRIPTASE RNASE H-LIKE DOMAIN-CONTAINING PROTEIN"/>
    <property type="match status" value="1"/>
</dbReference>
<sequence>MDMALDHTQLQNMDKNKKEAFKEYAQRWTELFARIQPPLSEKKMPPFYEKMVGCVSSNFLDLVIIGKRVEVGMRKGKIVLEVVTSRADKSPNKRKEGETNMVASTPNHYQLPTRQSHAVNGQRGRNNPARGFAPILMSYVELLAHLPKNYDPTAKCDYHASTIGHTTEKYLGLKYKVQDLMDTRLLSFKEKGLSMRNNPLPHHGSTS</sequence>
<gene>
    <name evidence="1" type="ORF">CR513_26571</name>
</gene>
<evidence type="ECO:0000313" key="2">
    <source>
        <dbReference type="Proteomes" id="UP000257109"/>
    </source>
</evidence>
<organism evidence="1 2">
    <name type="scientific">Mucuna pruriens</name>
    <name type="common">Velvet bean</name>
    <name type="synonym">Dolichos pruriens</name>
    <dbReference type="NCBI Taxonomy" id="157652"/>
    <lineage>
        <taxon>Eukaryota</taxon>
        <taxon>Viridiplantae</taxon>
        <taxon>Streptophyta</taxon>
        <taxon>Embryophyta</taxon>
        <taxon>Tracheophyta</taxon>
        <taxon>Spermatophyta</taxon>
        <taxon>Magnoliopsida</taxon>
        <taxon>eudicotyledons</taxon>
        <taxon>Gunneridae</taxon>
        <taxon>Pentapetalae</taxon>
        <taxon>rosids</taxon>
        <taxon>fabids</taxon>
        <taxon>Fabales</taxon>
        <taxon>Fabaceae</taxon>
        <taxon>Papilionoideae</taxon>
        <taxon>50 kb inversion clade</taxon>
        <taxon>NPAAA clade</taxon>
        <taxon>indigoferoid/millettioid clade</taxon>
        <taxon>Phaseoleae</taxon>
        <taxon>Mucuna</taxon>
    </lineage>
</organism>
<protein>
    <recommendedName>
        <fullName evidence="3">Retrotransposon gag domain-containing protein</fullName>
    </recommendedName>
</protein>
<feature type="non-terminal residue" evidence="1">
    <location>
        <position position="1"/>
    </location>
</feature>
<accession>A0A371GLM3</accession>
<name>A0A371GLM3_MUCPR</name>
<comment type="caution">
    <text evidence="1">The sequence shown here is derived from an EMBL/GenBank/DDBJ whole genome shotgun (WGS) entry which is preliminary data.</text>
</comment>
<dbReference type="EMBL" id="QJKJ01005120">
    <property type="protein sequence ID" value="RDX91455.1"/>
    <property type="molecule type" value="Genomic_DNA"/>
</dbReference>
<evidence type="ECO:0008006" key="3">
    <source>
        <dbReference type="Google" id="ProtNLM"/>
    </source>
</evidence>
<dbReference type="Proteomes" id="UP000257109">
    <property type="component" value="Unassembled WGS sequence"/>
</dbReference>
<evidence type="ECO:0000313" key="1">
    <source>
        <dbReference type="EMBL" id="RDX91455.1"/>
    </source>
</evidence>
<proteinExistence type="predicted"/>
<dbReference type="AlphaFoldDB" id="A0A371GLM3"/>
<dbReference type="PANTHER" id="PTHR32108">
    <property type="entry name" value="DNA-DIRECTED RNA POLYMERASE SUBUNIT ALPHA"/>
    <property type="match status" value="1"/>
</dbReference>
<dbReference type="OrthoDB" id="1750196at2759"/>